<dbReference type="RefSeq" id="WP_254575583.1">
    <property type="nucleotide sequence ID" value="NZ_CP100595.1"/>
</dbReference>
<proteinExistence type="predicted"/>
<evidence type="ECO:0000313" key="1">
    <source>
        <dbReference type="EMBL" id="UTJ05402.1"/>
    </source>
</evidence>
<accession>A0ABY5DZL8</accession>
<protein>
    <submittedName>
        <fullName evidence="1">Uncharacterized protein</fullName>
    </submittedName>
</protein>
<keyword evidence="2" id="KW-1185">Reference proteome</keyword>
<organism evidence="1 2">
    <name type="scientific">Arcobacter roscoffensis</name>
    <dbReference type="NCBI Taxonomy" id="2961520"/>
    <lineage>
        <taxon>Bacteria</taxon>
        <taxon>Pseudomonadati</taxon>
        <taxon>Campylobacterota</taxon>
        <taxon>Epsilonproteobacteria</taxon>
        <taxon>Campylobacterales</taxon>
        <taxon>Arcobacteraceae</taxon>
        <taxon>Arcobacter</taxon>
    </lineage>
</organism>
<sequence>MSKVPDNLLDYMQQVEKKHKISKEVLNDIFTNFPIPKNWDDYQLAFYVEKKLELNKGYFSIALRKGYEIKASIQNMHGHIYVKLDDEIIKLLKDGFVGAKIKPGEVDEYDHVIKLTKNTILGFYK</sequence>
<gene>
    <name evidence="1" type="ORF">NJU99_08985</name>
</gene>
<reference evidence="1" key="1">
    <citation type="submission" date="2022-07" db="EMBL/GenBank/DDBJ databases">
        <title>Arcobacter roscoffensis sp. nov., a marine bacterium isolated from coastal seawater collected from Roscoff, France.</title>
        <authorList>
            <person name="Pascual J."/>
            <person name="Lepeaux C."/>
            <person name="Methner A."/>
            <person name="Overmann J."/>
        </authorList>
    </citation>
    <scope>NUCLEOTIDE SEQUENCE</scope>
    <source>
        <strain evidence="1">ARW1-2F2</strain>
    </source>
</reference>
<evidence type="ECO:0000313" key="2">
    <source>
        <dbReference type="Proteomes" id="UP001060012"/>
    </source>
</evidence>
<name>A0ABY5DZL8_9BACT</name>
<dbReference type="EMBL" id="CP100595">
    <property type="protein sequence ID" value="UTJ05402.1"/>
    <property type="molecule type" value="Genomic_DNA"/>
</dbReference>
<dbReference type="Proteomes" id="UP001060012">
    <property type="component" value="Chromosome"/>
</dbReference>